<dbReference type="PANTHER" id="PTHR33337:SF40">
    <property type="entry name" value="CENP-V_GFA DOMAIN-CONTAINING PROTEIN-RELATED"/>
    <property type="match status" value="1"/>
</dbReference>
<name>A0ABQ0GXV4_9HYPH</name>
<dbReference type="Proteomes" id="UP001628091">
    <property type="component" value="Unassembled WGS sequence"/>
</dbReference>
<dbReference type="InterPro" id="IPR011057">
    <property type="entry name" value="Mss4-like_sf"/>
</dbReference>
<feature type="domain" description="CENP-V/GFA" evidence="5">
    <location>
        <begin position="9"/>
        <end position="120"/>
    </location>
</feature>
<accession>A0ABQ0GXV4</accession>
<dbReference type="PANTHER" id="PTHR33337">
    <property type="entry name" value="GFA DOMAIN-CONTAINING PROTEIN"/>
    <property type="match status" value="1"/>
</dbReference>
<dbReference type="Gene3D" id="3.90.1590.10">
    <property type="entry name" value="glutathione-dependent formaldehyde- activating enzyme (gfa)"/>
    <property type="match status" value="1"/>
</dbReference>
<gene>
    <name evidence="6" type="ORF">PPNSA23_14480</name>
</gene>
<keyword evidence="4" id="KW-0456">Lyase</keyword>
<evidence type="ECO:0000256" key="2">
    <source>
        <dbReference type="ARBA" id="ARBA00022723"/>
    </source>
</evidence>
<keyword evidence="7" id="KW-1185">Reference proteome</keyword>
<organism evidence="6 7">
    <name type="scientific">Phyllobacterium phragmitis</name>
    <dbReference type="NCBI Taxonomy" id="2670329"/>
    <lineage>
        <taxon>Bacteria</taxon>
        <taxon>Pseudomonadati</taxon>
        <taxon>Pseudomonadota</taxon>
        <taxon>Alphaproteobacteria</taxon>
        <taxon>Hyphomicrobiales</taxon>
        <taxon>Phyllobacteriaceae</taxon>
        <taxon>Phyllobacterium</taxon>
    </lineage>
</organism>
<evidence type="ECO:0000256" key="1">
    <source>
        <dbReference type="ARBA" id="ARBA00005495"/>
    </source>
</evidence>
<keyword evidence="3" id="KW-0862">Zinc</keyword>
<proteinExistence type="inferred from homology"/>
<sequence length="161" mass="17756">MTLDNKPVYTGGCQCGAVRFRVEGKLGDGSICHCRMCQKAFGGFYAPLVSIREADLTWTRGEPKRFQSSNHVKRGFCAECGTPLTYEAPDGVALAIGAFDAPEEIEPVVQWGTEGKLPYVDDLWRLPGHDTMEDTESAGFLNTLVSYQHPDHDTDSWPPSQ</sequence>
<dbReference type="InterPro" id="IPR006913">
    <property type="entry name" value="CENP-V/GFA"/>
</dbReference>
<evidence type="ECO:0000259" key="5">
    <source>
        <dbReference type="PROSITE" id="PS51891"/>
    </source>
</evidence>
<reference evidence="6 7" key="1">
    <citation type="submission" date="2024-10" db="EMBL/GenBank/DDBJ databases">
        <title>Isolation, draft genome sequencing and identification of Phyllobacterium sp. NSA23, isolated from leaf soil.</title>
        <authorList>
            <person name="Akita H."/>
        </authorList>
    </citation>
    <scope>NUCLEOTIDE SEQUENCE [LARGE SCALE GENOMIC DNA]</scope>
    <source>
        <strain evidence="6 7">NSA23</strain>
    </source>
</reference>
<dbReference type="RefSeq" id="WP_407864320.1">
    <property type="nucleotide sequence ID" value="NZ_BAAFZP010000001.1"/>
</dbReference>
<dbReference type="PROSITE" id="PS51891">
    <property type="entry name" value="CENP_V_GFA"/>
    <property type="match status" value="1"/>
</dbReference>
<dbReference type="SUPFAM" id="SSF51316">
    <property type="entry name" value="Mss4-like"/>
    <property type="match status" value="1"/>
</dbReference>
<keyword evidence="2" id="KW-0479">Metal-binding</keyword>
<comment type="similarity">
    <text evidence="1">Belongs to the Gfa family.</text>
</comment>
<evidence type="ECO:0000256" key="4">
    <source>
        <dbReference type="ARBA" id="ARBA00023239"/>
    </source>
</evidence>
<evidence type="ECO:0000313" key="7">
    <source>
        <dbReference type="Proteomes" id="UP001628091"/>
    </source>
</evidence>
<evidence type="ECO:0000256" key="3">
    <source>
        <dbReference type="ARBA" id="ARBA00022833"/>
    </source>
</evidence>
<dbReference type="EMBL" id="BAAFZP010000001">
    <property type="protein sequence ID" value="GAB1581505.1"/>
    <property type="molecule type" value="Genomic_DNA"/>
</dbReference>
<protein>
    <submittedName>
        <fullName evidence="6">GFA family protein</fullName>
    </submittedName>
</protein>
<evidence type="ECO:0000313" key="6">
    <source>
        <dbReference type="EMBL" id="GAB1581505.1"/>
    </source>
</evidence>
<dbReference type="Pfam" id="PF04828">
    <property type="entry name" value="GFA"/>
    <property type="match status" value="1"/>
</dbReference>
<comment type="caution">
    <text evidence="6">The sequence shown here is derived from an EMBL/GenBank/DDBJ whole genome shotgun (WGS) entry which is preliminary data.</text>
</comment>